<keyword evidence="5 7" id="KW-0472">Membrane</keyword>
<dbReference type="GO" id="GO:0005886">
    <property type="term" value="C:plasma membrane"/>
    <property type="evidence" value="ECO:0007669"/>
    <property type="project" value="UniProtKB-SubCell"/>
</dbReference>
<evidence type="ECO:0000313" key="9">
    <source>
        <dbReference type="Proteomes" id="UP000054404"/>
    </source>
</evidence>
<dbReference type="InterPro" id="IPR011701">
    <property type="entry name" value="MFS"/>
</dbReference>
<feature type="compositionally biased region" description="Pro residues" evidence="6">
    <location>
        <begin position="206"/>
        <end position="240"/>
    </location>
</feature>
<keyword evidence="4 7" id="KW-1133">Transmembrane helix</keyword>
<evidence type="ECO:0000313" key="8">
    <source>
        <dbReference type="EMBL" id="KTF04595.1"/>
    </source>
</evidence>
<dbReference type="GO" id="GO:0022857">
    <property type="term" value="F:transmembrane transporter activity"/>
    <property type="evidence" value="ECO:0007669"/>
    <property type="project" value="InterPro"/>
</dbReference>
<keyword evidence="3 7" id="KW-0812">Transmembrane</keyword>
<comment type="subcellular location">
    <subcellularLocation>
        <location evidence="1">Cell membrane</location>
        <topology evidence="1">Multi-pass membrane protein</topology>
    </subcellularLocation>
</comment>
<name>A0A0W1KLH8_9ACTO</name>
<feature type="region of interest" description="Disordered" evidence="6">
    <location>
        <begin position="203"/>
        <end position="240"/>
    </location>
</feature>
<proteinExistence type="predicted"/>
<evidence type="ECO:0000256" key="3">
    <source>
        <dbReference type="ARBA" id="ARBA00022692"/>
    </source>
</evidence>
<feature type="transmembrane region" description="Helical" evidence="7">
    <location>
        <begin position="55"/>
        <end position="76"/>
    </location>
</feature>
<evidence type="ECO:0000256" key="7">
    <source>
        <dbReference type="SAM" id="Phobius"/>
    </source>
</evidence>
<sequence>MITPDTAPTTQTPTQSLWRQHDYRAWFVGDTSSQLAGALRAFALPLAVVALTGSATQAGLIATASQVIGIICMVPGGVIADRVDRRKILYLFATLGTVIWSAVAILFVTGALSFPVLITLTSLGAINAGLFGQVTDAILRTLVHGEDLVKASAANHGRDATIELGAPPIGAALYALGAWAPFAASVVGYLLLGLCGSLIRRDLRPRTPPPNRPPPPNQPPPQHLPRPPPASTTPPARPSS</sequence>
<accession>A0A0W1KLH8</accession>
<keyword evidence="2" id="KW-1003">Cell membrane</keyword>
<dbReference type="STRING" id="59561.AQZ59_00581"/>
<dbReference type="PATRIC" id="fig|59561.3.peg.573"/>
<dbReference type="OrthoDB" id="4965946at2"/>
<dbReference type="SUPFAM" id="SSF103473">
    <property type="entry name" value="MFS general substrate transporter"/>
    <property type="match status" value="1"/>
</dbReference>
<dbReference type="InterPro" id="IPR036259">
    <property type="entry name" value="MFS_trans_sf"/>
</dbReference>
<dbReference type="EMBL" id="LNIZ01000002">
    <property type="protein sequence ID" value="KTF04595.1"/>
    <property type="molecule type" value="Genomic_DNA"/>
</dbReference>
<evidence type="ECO:0000256" key="5">
    <source>
        <dbReference type="ARBA" id="ARBA00023136"/>
    </source>
</evidence>
<feature type="transmembrane region" description="Helical" evidence="7">
    <location>
        <begin position="88"/>
        <end position="114"/>
    </location>
</feature>
<gene>
    <name evidence="8" type="primary">entS_2</name>
    <name evidence="8" type="ORF">AQZ59_00581</name>
</gene>
<dbReference type="Pfam" id="PF07690">
    <property type="entry name" value="MFS_1"/>
    <property type="match status" value="1"/>
</dbReference>
<comment type="caution">
    <text evidence="8">The sequence shown here is derived from an EMBL/GenBank/DDBJ whole genome shotgun (WGS) entry which is preliminary data.</text>
</comment>
<dbReference type="PANTHER" id="PTHR23513:SF6">
    <property type="entry name" value="MAJOR FACILITATOR SUPERFAMILY ASSOCIATED DOMAIN-CONTAINING PROTEIN"/>
    <property type="match status" value="1"/>
</dbReference>
<keyword evidence="9" id="KW-1185">Reference proteome</keyword>
<evidence type="ECO:0000256" key="4">
    <source>
        <dbReference type="ARBA" id="ARBA00022989"/>
    </source>
</evidence>
<organism evidence="8 9">
    <name type="scientific">Trueperella bernardiae</name>
    <dbReference type="NCBI Taxonomy" id="59561"/>
    <lineage>
        <taxon>Bacteria</taxon>
        <taxon>Bacillati</taxon>
        <taxon>Actinomycetota</taxon>
        <taxon>Actinomycetes</taxon>
        <taxon>Actinomycetales</taxon>
        <taxon>Actinomycetaceae</taxon>
        <taxon>Trueperella</taxon>
    </lineage>
</organism>
<dbReference type="PANTHER" id="PTHR23513">
    <property type="entry name" value="INTEGRAL MEMBRANE EFFLUX PROTEIN-RELATED"/>
    <property type="match status" value="1"/>
</dbReference>
<dbReference type="Proteomes" id="UP000054404">
    <property type="component" value="Unassembled WGS sequence"/>
</dbReference>
<evidence type="ECO:0000256" key="6">
    <source>
        <dbReference type="SAM" id="MobiDB-lite"/>
    </source>
</evidence>
<evidence type="ECO:0000256" key="2">
    <source>
        <dbReference type="ARBA" id="ARBA00022475"/>
    </source>
</evidence>
<protein>
    <submittedName>
        <fullName evidence="8">Enterobactin exporter EntS</fullName>
    </submittedName>
</protein>
<dbReference type="RefSeq" id="WP_062612977.1">
    <property type="nucleotide sequence ID" value="NZ_LNIZ01000002.1"/>
</dbReference>
<reference evidence="8 9" key="1">
    <citation type="submission" date="2015-11" db="EMBL/GenBank/DDBJ databases">
        <title>Draft Genome Sequence of the Type Strain Trueperella bernardiae LCDC 89-0504T, Isolated from Blood Culture.</title>
        <authorList>
            <person name="Bernier A.-M."/>
            <person name="Bernard K."/>
        </authorList>
    </citation>
    <scope>NUCLEOTIDE SEQUENCE [LARGE SCALE GENOMIC DNA]</scope>
    <source>
        <strain evidence="8 9">LCDC 89-0504</strain>
    </source>
</reference>
<feature type="transmembrane region" description="Helical" evidence="7">
    <location>
        <begin position="178"/>
        <end position="199"/>
    </location>
</feature>
<dbReference type="Gene3D" id="1.20.1250.20">
    <property type="entry name" value="MFS general substrate transporter like domains"/>
    <property type="match status" value="1"/>
</dbReference>
<dbReference type="AlphaFoldDB" id="A0A0W1KLH8"/>
<evidence type="ECO:0000256" key="1">
    <source>
        <dbReference type="ARBA" id="ARBA00004651"/>
    </source>
</evidence>